<dbReference type="InterPro" id="IPR045851">
    <property type="entry name" value="AMP-bd_C_sf"/>
</dbReference>
<accession>A0A1H8Z5A7</accession>
<feature type="domain" description="AMP-dependent synthetase/ligase" evidence="11">
    <location>
        <begin position="86"/>
        <end position="294"/>
    </location>
</feature>
<feature type="domain" description="AMP-dependent ligase C-terminal" evidence="12">
    <location>
        <begin position="340"/>
        <end position="436"/>
    </location>
</feature>
<evidence type="ECO:0000256" key="6">
    <source>
        <dbReference type="ARBA" id="ARBA00061566"/>
    </source>
</evidence>
<evidence type="ECO:0000256" key="9">
    <source>
        <dbReference type="ARBA" id="ARBA00075111"/>
    </source>
</evidence>
<dbReference type="InterPro" id="IPR051414">
    <property type="entry name" value="Adenylate-forming_Reductase"/>
</dbReference>
<dbReference type="SUPFAM" id="SSF56801">
    <property type="entry name" value="Acetyl-CoA synthetase-like"/>
    <property type="match status" value="1"/>
</dbReference>
<dbReference type="FunFam" id="3.40.50.12780:FF:000016">
    <property type="entry name" value="Phenylacetate-coenzyme A ligase"/>
    <property type="match status" value="1"/>
</dbReference>
<dbReference type="GO" id="GO:0047475">
    <property type="term" value="F:phenylacetate-CoA ligase activity"/>
    <property type="evidence" value="ECO:0007669"/>
    <property type="project" value="UniProtKB-EC"/>
</dbReference>
<evidence type="ECO:0000256" key="10">
    <source>
        <dbReference type="PIRNR" id="PIRNR006444"/>
    </source>
</evidence>
<dbReference type="AlphaFoldDB" id="A0A1H8Z5A7"/>
<comment type="subunit">
    <text evidence="1">Monomer.</text>
</comment>
<evidence type="ECO:0000256" key="1">
    <source>
        <dbReference type="ARBA" id="ARBA00011245"/>
    </source>
</evidence>
<dbReference type="FunFam" id="3.30.300.30:FF:000019">
    <property type="entry name" value="Phenylacetate-coenzyme A ligase"/>
    <property type="match status" value="1"/>
</dbReference>
<protein>
    <recommendedName>
        <fullName evidence="8 10">Phenylacetate-coenzyme A ligase</fullName>
        <ecNumber evidence="7 10">6.2.1.30</ecNumber>
    </recommendedName>
    <alternativeName>
        <fullName evidence="9 10">Phenylacetyl-CoA ligase</fullName>
    </alternativeName>
</protein>
<dbReference type="Pfam" id="PF14535">
    <property type="entry name" value="AMP-binding_C_2"/>
    <property type="match status" value="1"/>
</dbReference>
<dbReference type="InterPro" id="IPR011880">
    <property type="entry name" value="PA_CoA_ligase"/>
</dbReference>
<dbReference type="GO" id="GO:0010124">
    <property type="term" value="P:phenylacetate catabolic process"/>
    <property type="evidence" value="ECO:0007669"/>
    <property type="project" value="UniProtKB-UniRule"/>
</dbReference>
<dbReference type="CDD" id="cd05913">
    <property type="entry name" value="PaaK"/>
    <property type="match status" value="1"/>
</dbReference>
<dbReference type="PANTHER" id="PTHR43439">
    <property type="entry name" value="PHENYLACETATE-COENZYME A LIGASE"/>
    <property type="match status" value="1"/>
</dbReference>
<evidence type="ECO:0000256" key="3">
    <source>
        <dbReference type="ARBA" id="ARBA00022741"/>
    </source>
</evidence>
<sequence>MNLYHDADRALLDPMETASLDALRQHQLERLRWSLNHAYANVPLYRQRFDACGAHPDDLKSLEDLARFPFTGKNDLRDNYPYGMFAVPQDQVVRLHASSGTTGKPTVVGYTQNDIDTWANVVARSIRAAGGRRGDKVHVSYGYGLFTGGLGAHYGAERLGCTVIPMSGGQTEKQVQLIRDFQPDIIMVTPSYMLNLADEIERQGIDPHDLKLRLGIFGAEPWTDELRRAIEQRLGIDALDIYGLSEIMGPGVAMECIETKDGPTIWEDHFYPEIIDPVTGQVLPDGQLGELVFTSLSKEALPMVRYRTRDLTRLLPGTARPMRRIGKITGRSDDMLIIRGVNVFPTQIEEQVLKIKQLSELYEIHLYRNGNLDSVEVHVELRSDSQYLDEGQRKQVVGELAKQIKTYIGISTQIQLQPCGTLKRSEGKACHVYDKRLAS</sequence>
<dbReference type="GeneID" id="93677931"/>
<gene>
    <name evidence="13" type="primary">paaK</name>
    <name evidence="14" type="ORF">SAMN05216230_10125</name>
    <name evidence="13" type="ORF">V0R55_11060</name>
</gene>
<dbReference type="EMBL" id="JAZDQQ010000008">
    <property type="protein sequence ID" value="MEE1880702.1"/>
    <property type="molecule type" value="Genomic_DNA"/>
</dbReference>
<dbReference type="NCBIfam" id="TIGR02155">
    <property type="entry name" value="PA_CoA_ligase"/>
    <property type="match status" value="1"/>
</dbReference>
<dbReference type="EMBL" id="FOEQ01000001">
    <property type="protein sequence ID" value="SEP59614.1"/>
    <property type="molecule type" value="Genomic_DNA"/>
</dbReference>
<dbReference type="InterPro" id="IPR049623">
    <property type="entry name" value="PA_CoA_lig_proteobact_actino"/>
</dbReference>
<organism evidence="14 15">
    <name type="scientific">Pseudomonas soli</name>
    <dbReference type="NCBI Taxonomy" id="1306993"/>
    <lineage>
        <taxon>Bacteria</taxon>
        <taxon>Pseudomonadati</taxon>
        <taxon>Pseudomonadota</taxon>
        <taxon>Gammaproteobacteria</taxon>
        <taxon>Pseudomonadales</taxon>
        <taxon>Pseudomonadaceae</taxon>
        <taxon>Pseudomonas</taxon>
    </lineage>
</organism>
<dbReference type="GO" id="GO:0000166">
    <property type="term" value="F:nucleotide binding"/>
    <property type="evidence" value="ECO:0007669"/>
    <property type="project" value="UniProtKB-KW"/>
</dbReference>
<dbReference type="InterPro" id="IPR000873">
    <property type="entry name" value="AMP-dep_synth/lig_dom"/>
</dbReference>
<dbReference type="Pfam" id="PF00501">
    <property type="entry name" value="AMP-binding"/>
    <property type="match status" value="1"/>
</dbReference>
<evidence type="ECO:0000259" key="11">
    <source>
        <dbReference type="Pfam" id="PF00501"/>
    </source>
</evidence>
<evidence type="ECO:0000313" key="13">
    <source>
        <dbReference type="EMBL" id="MEE1880702.1"/>
    </source>
</evidence>
<dbReference type="KEGG" id="pmos:O165_009535"/>
<comment type="function">
    <text evidence="10">Catalyzes the activation of phenylacetic acid (PA) to phenylacetyl-CoA (PA-CoA).</text>
</comment>
<dbReference type="Gene3D" id="3.30.300.30">
    <property type="match status" value="1"/>
</dbReference>
<dbReference type="InterPro" id="IPR028154">
    <property type="entry name" value="AMP-dep_Lig_C"/>
</dbReference>
<evidence type="ECO:0000313" key="14">
    <source>
        <dbReference type="EMBL" id="SEP59614.1"/>
    </source>
</evidence>
<dbReference type="InterPro" id="IPR042099">
    <property type="entry name" value="ANL_N_sf"/>
</dbReference>
<evidence type="ECO:0000313" key="16">
    <source>
        <dbReference type="Proteomes" id="UP001329505"/>
    </source>
</evidence>
<comment type="pathway">
    <text evidence="5 10">Aromatic compound metabolism; phenylacetate degradation.</text>
</comment>
<dbReference type="Gene3D" id="3.40.50.12780">
    <property type="entry name" value="N-terminal domain of ligase-like"/>
    <property type="match status" value="1"/>
</dbReference>
<dbReference type="PANTHER" id="PTHR43439:SF1">
    <property type="entry name" value="PHENYLACETATE-COENZYME A LIGASE"/>
    <property type="match status" value="1"/>
</dbReference>
<evidence type="ECO:0000256" key="4">
    <source>
        <dbReference type="ARBA" id="ARBA00050450"/>
    </source>
</evidence>
<comment type="catalytic activity">
    <reaction evidence="4">
        <text>2-phenylacetate + ATP + CoA = phenylacetyl-CoA + AMP + diphosphate</text>
        <dbReference type="Rhea" id="RHEA:20956"/>
        <dbReference type="ChEBI" id="CHEBI:18401"/>
        <dbReference type="ChEBI" id="CHEBI:30616"/>
        <dbReference type="ChEBI" id="CHEBI:33019"/>
        <dbReference type="ChEBI" id="CHEBI:57287"/>
        <dbReference type="ChEBI" id="CHEBI:57390"/>
        <dbReference type="ChEBI" id="CHEBI:456215"/>
        <dbReference type="EC" id="6.2.1.30"/>
    </reaction>
    <physiologicalReaction direction="left-to-right" evidence="4">
        <dbReference type="Rhea" id="RHEA:20957"/>
    </physiologicalReaction>
</comment>
<dbReference type="UniPathway" id="UPA00930"/>
<dbReference type="PIRSF" id="PIRSF006444">
    <property type="entry name" value="PaaK"/>
    <property type="match status" value="1"/>
</dbReference>
<evidence type="ECO:0000256" key="2">
    <source>
        <dbReference type="ARBA" id="ARBA00022598"/>
    </source>
</evidence>
<dbReference type="RefSeq" id="WP_038707537.1">
    <property type="nucleotide sequence ID" value="NZ_CP009365.1"/>
</dbReference>
<evidence type="ECO:0000259" key="12">
    <source>
        <dbReference type="Pfam" id="PF14535"/>
    </source>
</evidence>
<reference evidence="14 15" key="1">
    <citation type="submission" date="2016-10" db="EMBL/GenBank/DDBJ databases">
        <authorList>
            <person name="de Groot N.N."/>
        </authorList>
    </citation>
    <scope>NUCLEOTIDE SEQUENCE [LARGE SCALE GENOMIC DNA]</scope>
    <source>
        <strain evidence="14 15">LMG 27941</strain>
    </source>
</reference>
<evidence type="ECO:0000256" key="5">
    <source>
        <dbReference type="ARBA" id="ARBA00060591"/>
    </source>
</evidence>
<reference evidence="13 16" key="2">
    <citation type="submission" date="2024-01" db="EMBL/GenBank/DDBJ databases">
        <title>Unpublished Manusciprt.</title>
        <authorList>
            <person name="Duman M."/>
            <person name="Valdes E.G."/>
            <person name="Ajmi N."/>
            <person name="Altun S."/>
            <person name="Saticioglu I.B."/>
        </authorList>
    </citation>
    <scope>NUCLEOTIDE SEQUENCE [LARGE SCALE GENOMIC DNA]</scope>
    <source>
        <strain evidence="13 16">139P</strain>
    </source>
</reference>
<keyword evidence="3 10" id="KW-0547">Nucleotide-binding</keyword>
<evidence type="ECO:0000256" key="8">
    <source>
        <dbReference type="ARBA" id="ARBA00068695"/>
    </source>
</evidence>
<dbReference type="Proteomes" id="UP001329505">
    <property type="component" value="Unassembled WGS sequence"/>
</dbReference>
<keyword evidence="2 10" id="KW-0436">Ligase</keyword>
<evidence type="ECO:0000256" key="7">
    <source>
        <dbReference type="ARBA" id="ARBA00066629"/>
    </source>
</evidence>
<name>A0A1H8Z5A7_9PSED</name>
<proteinExistence type="inferred from homology"/>
<comment type="similarity">
    <text evidence="6 10">Belongs to the phenylacetyl-CoA ligase family.</text>
</comment>
<dbReference type="Proteomes" id="UP000199221">
    <property type="component" value="Unassembled WGS sequence"/>
</dbReference>
<dbReference type="EC" id="6.2.1.30" evidence="7 10"/>
<evidence type="ECO:0000313" key="15">
    <source>
        <dbReference type="Proteomes" id="UP000199221"/>
    </source>
</evidence>
<keyword evidence="16" id="KW-1185">Reference proteome</keyword>